<name>A0A849BEV1_9ACTN</name>
<proteinExistence type="predicted"/>
<gene>
    <name evidence="2" type="ORF">HLB09_00470</name>
</gene>
<comment type="caution">
    <text evidence="2">The sequence shown here is derived from an EMBL/GenBank/DDBJ whole genome shotgun (WGS) entry which is preliminary data.</text>
</comment>
<dbReference type="RefSeq" id="WP_171201449.1">
    <property type="nucleotide sequence ID" value="NZ_BAAANP010000011.1"/>
</dbReference>
<reference evidence="2 3" key="1">
    <citation type="submission" date="2020-05" db="EMBL/GenBank/DDBJ databases">
        <title>MicrobeNet Type strains.</title>
        <authorList>
            <person name="Nicholson A.C."/>
        </authorList>
    </citation>
    <scope>NUCLEOTIDE SEQUENCE [LARGE SCALE GENOMIC DNA]</scope>
    <source>
        <strain evidence="2 3">JCM 14547</strain>
    </source>
</reference>
<dbReference type="EMBL" id="JABEMA010000003">
    <property type="protein sequence ID" value="NNH21580.1"/>
    <property type="molecule type" value="Genomic_DNA"/>
</dbReference>
<sequence>MDDVEDGAPGEAAAAPLSDASRRLWQRLPPPTPEEVAERERREAALLAAVNGATEEIEFVEYGGMYPEQGYGWWRPTGEAVYLRLRHDDASLEVGPSEDGRPMPARGRLRLVAELSGATGVPDAGSTSAPEVAVELVRTLRAMLDHPDPRPELDTQRVVERLRRIRALYER</sequence>
<evidence type="ECO:0000313" key="3">
    <source>
        <dbReference type="Proteomes" id="UP000555552"/>
    </source>
</evidence>
<protein>
    <submittedName>
        <fullName evidence="2">Uncharacterized protein</fullName>
    </submittedName>
</protein>
<feature type="compositionally biased region" description="Low complexity" evidence="1">
    <location>
        <begin position="9"/>
        <end position="19"/>
    </location>
</feature>
<evidence type="ECO:0000313" key="2">
    <source>
        <dbReference type="EMBL" id="NNH21580.1"/>
    </source>
</evidence>
<accession>A0A849BEV1</accession>
<dbReference type="AlphaFoldDB" id="A0A849BEV1"/>
<evidence type="ECO:0000256" key="1">
    <source>
        <dbReference type="SAM" id="MobiDB-lite"/>
    </source>
</evidence>
<organism evidence="2 3">
    <name type="scientific">Pseudokineococcus marinus</name>
    <dbReference type="NCBI Taxonomy" id="351215"/>
    <lineage>
        <taxon>Bacteria</taxon>
        <taxon>Bacillati</taxon>
        <taxon>Actinomycetota</taxon>
        <taxon>Actinomycetes</taxon>
        <taxon>Kineosporiales</taxon>
        <taxon>Kineosporiaceae</taxon>
        <taxon>Pseudokineococcus</taxon>
    </lineage>
</organism>
<dbReference type="Proteomes" id="UP000555552">
    <property type="component" value="Unassembled WGS sequence"/>
</dbReference>
<feature type="region of interest" description="Disordered" evidence="1">
    <location>
        <begin position="1"/>
        <end position="40"/>
    </location>
</feature>
<keyword evidence="3" id="KW-1185">Reference proteome</keyword>